<feature type="transmembrane region" description="Helical" evidence="1">
    <location>
        <begin position="631"/>
        <end position="652"/>
    </location>
</feature>
<feature type="signal peptide" evidence="2">
    <location>
        <begin position="1"/>
        <end position="28"/>
    </location>
</feature>
<reference evidence="4" key="1">
    <citation type="journal article" date="2020" name="bioRxiv">
        <title>Comparative genomics of Chlamydomonas.</title>
        <authorList>
            <person name="Craig R.J."/>
            <person name="Hasan A.R."/>
            <person name="Ness R.W."/>
            <person name="Keightley P.D."/>
        </authorList>
    </citation>
    <scope>NUCLEOTIDE SEQUENCE</scope>
    <source>
        <strain evidence="4">SAG 7.73</strain>
    </source>
</reference>
<dbReference type="Pfam" id="PF02469">
    <property type="entry name" value="Fasciclin"/>
    <property type="match status" value="4"/>
</dbReference>
<dbReference type="SUPFAM" id="SSF82153">
    <property type="entry name" value="FAS1 domain"/>
    <property type="match status" value="4"/>
</dbReference>
<keyword evidence="1" id="KW-1133">Transmembrane helix</keyword>
<evidence type="ECO:0000256" key="2">
    <source>
        <dbReference type="SAM" id="SignalP"/>
    </source>
</evidence>
<evidence type="ECO:0000256" key="1">
    <source>
        <dbReference type="SAM" id="Phobius"/>
    </source>
</evidence>
<dbReference type="PROSITE" id="PS50213">
    <property type="entry name" value="FAS1"/>
    <property type="match status" value="4"/>
</dbReference>
<keyword evidence="5" id="KW-1185">Reference proteome</keyword>
<dbReference type="PROSITE" id="PS51257">
    <property type="entry name" value="PROKAR_LIPOPROTEIN"/>
    <property type="match status" value="1"/>
</dbReference>
<dbReference type="PANTHER" id="PTHR10900:SF77">
    <property type="entry name" value="FI19380P1"/>
    <property type="match status" value="1"/>
</dbReference>
<proteinExistence type="predicted"/>
<feature type="chain" id="PRO_5033066438" description="FAS1 domain-containing protein" evidence="2">
    <location>
        <begin position="29"/>
        <end position="655"/>
    </location>
</feature>
<feature type="domain" description="FAS1" evidence="3">
    <location>
        <begin position="319"/>
        <end position="462"/>
    </location>
</feature>
<keyword evidence="1" id="KW-0472">Membrane</keyword>
<accession>A0A835SLM1</accession>
<feature type="domain" description="FAS1" evidence="3">
    <location>
        <begin position="27"/>
        <end position="169"/>
    </location>
</feature>
<dbReference type="GO" id="GO:0005615">
    <property type="term" value="C:extracellular space"/>
    <property type="evidence" value="ECO:0007669"/>
    <property type="project" value="TreeGrafter"/>
</dbReference>
<dbReference type="InterPro" id="IPR000782">
    <property type="entry name" value="FAS1_domain"/>
</dbReference>
<evidence type="ECO:0000259" key="3">
    <source>
        <dbReference type="PROSITE" id="PS50213"/>
    </source>
</evidence>
<feature type="domain" description="FAS1" evidence="3">
    <location>
        <begin position="173"/>
        <end position="316"/>
    </location>
</feature>
<protein>
    <recommendedName>
        <fullName evidence="3">FAS1 domain-containing protein</fullName>
    </recommendedName>
</protein>
<dbReference type="InterPro" id="IPR036378">
    <property type="entry name" value="FAS1_dom_sf"/>
</dbReference>
<evidence type="ECO:0000313" key="4">
    <source>
        <dbReference type="EMBL" id="KAG2427846.1"/>
    </source>
</evidence>
<comment type="caution">
    <text evidence="4">The sequence shown here is derived from an EMBL/GenBank/DDBJ whole genome shotgun (WGS) entry which is preliminary data.</text>
</comment>
<organism evidence="4 5">
    <name type="scientific">Chlamydomonas incerta</name>
    <dbReference type="NCBI Taxonomy" id="51695"/>
    <lineage>
        <taxon>Eukaryota</taxon>
        <taxon>Viridiplantae</taxon>
        <taxon>Chlorophyta</taxon>
        <taxon>core chlorophytes</taxon>
        <taxon>Chlorophyceae</taxon>
        <taxon>CS clade</taxon>
        <taxon>Chlamydomonadales</taxon>
        <taxon>Chlamydomonadaceae</taxon>
        <taxon>Chlamydomonas</taxon>
    </lineage>
</organism>
<gene>
    <name evidence="4" type="ORF">HXX76_012167</name>
</gene>
<dbReference type="Gene3D" id="2.30.180.10">
    <property type="entry name" value="FAS1 domain"/>
    <property type="match status" value="4"/>
</dbReference>
<dbReference type="PANTHER" id="PTHR10900">
    <property type="entry name" value="PERIOSTIN-RELATED"/>
    <property type="match status" value="1"/>
</dbReference>
<dbReference type="InterPro" id="IPR050904">
    <property type="entry name" value="Adhesion/Biosynth-related"/>
</dbReference>
<feature type="domain" description="FAS1" evidence="3">
    <location>
        <begin position="472"/>
        <end position="612"/>
    </location>
</feature>
<dbReference type="OrthoDB" id="286301at2759"/>
<name>A0A835SLM1_CHLIN</name>
<dbReference type="SMART" id="SM00554">
    <property type="entry name" value="FAS1"/>
    <property type="match status" value="4"/>
</dbReference>
<dbReference type="Proteomes" id="UP000650467">
    <property type="component" value="Unassembled WGS sequence"/>
</dbReference>
<keyword evidence="2" id="KW-0732">Signal</keyword>
<evidence type="ECO:0000313" key="5">
    <source>
        <dbReference type="Proteomes" id="UP000650467"/>
    </source>
</evidence>
<dbReference type="FunFam" id="2.30.180.10:FF:000047">
    <property type="entry name" value="Fasciclin-like protein"/>
    <property type="match status" value="2"/>
</dbReference>
<dbReference type="FunFam" id="2.30.180.10:FF:000057">
    <property type="entry name" value="Fasciclin-like protein"/>
    <property type="match status" value="2"/>
</dbReference>
<sequence length="655" mass="66105">MAQRCSRAGASALLVASCLLLAVAGSSAQSILQAIEAANLTLLAAGIRVSGLEATLNSTTGPNITLFAPTDAALLEMTAALNSTPNVLVTLGPKVAPIFAYHAISTPLLAADIPVGDTSRPTLNAGLNLTVSKAANGSVVVRGLGSDANVIRTDILASGSVVHIVDRVLIPFFANVASAAMRTPQLSSLLGAVASNGLAAALSDPNLNVTVFAPINDAFNASSAYLASVNASIVDVLTYHVATSRVVNGSEVTTSPITLSTLNSKANLTVAKDGNNVVVTPLGATTATVIAANIPVGLDLVTGGPRTFVHLVNAVLLPFYTTVANAAQRAGLTTLVAAVQASDPTFLAAVTDPAFRGTILAPSNDAFARTLASLNVTAAQLLADKDNLRRILNAHIIPNAAVFSTQLTNNQTVNTTGGALLNVAISNGVVRFNAAKSSAKVVAADVSVGNGRAVVHVIDRVLLPADLTLPAPYVTVAAAAQAAGLTTLLAAVTASDPAFLTTLTDPDFNGTILAPTNAAFTATLTALNLNASQLLADKANLRRILNAHIITPGAYRSSQLSNNQTVNTLNGVVTVRINGTGVFFAAAKSSAKVVTPDVVAGNAVVHTIDYVLIPADVTLNTGGGGGGAAGIASPSVLTLLSSALAFLALFAFGRN</sequence>
<dbReference type="EMBL" id="JAEHOC010000038">
    <property type="protein sequence ID" value="KAG2427846.1"/>
    <property type="molecule type" value="Genomic_DNA"/>
</dbReference>
<dbReference type="AlphaFoldDB" id="A0A835SLM1"/>
<keyword evidence="1" id="KW-0812">Transmembrane</keyword>